<dbReference type="PANTHER" id="PTHR46865">
    <property type="entry name" value="OXIDOREDUCTASE-RELATED"/>
    <property type="match status" value="1"/>
</dbReference>
<proteinExistence type="predicted"/>
<evidence type="ECO:0000256" key="3">
    <source>
        <dbReference type="ARBA" id="ARBA00023002"/>
    </source>
</evidence>
<feature type="domain" description="FAD-binding" evidence="5">
    <location>
        <begin position="6"/>
        <end position="332"/>
    </location>
</feature>
<organism evidence="6 7">
    <name type="scientific">Rhynchosporium secalis</name>
    <name type="common">Barley scald fungus</name>
    <dbReference type="NCBI Taxonomy" id="38038"/>
    <lineage>
        <taxon>Eukaryota</taxon>
        <taxon>Fungi</taxon>
        <taxon>Dikarya</taxon>
        <taxon>Ascomycota</taxon>
        <taxon>Pezizomycotina</taxon>
        <taxon>Leotiomycetes</taxon>
        <taxon>Helotiales</taxon>
        <taxon>Ploettnerulaceae</taxon>
        <taxon>Rhynchosporium</taxon>
    </lineage>
</organism>
<evidence type="ECO:0000313" key="6">
    <source>
        <dbReference type="EMBL" id="CZT43505.1"/>
    </source>
</evidence>
<evidence type="ECO:0000313" key="7">
    <source>
        <dbReference type="Proteomes" id="UP000177625"/>
    </source>
</evidence>
<dbReference type="InterPro" id="IPR036188">
    <property type="entry name" value="FAD/NAD-bd_sf"/>
</dbReference>
<dbReference type="InterPro" id="IPR051704">
    <property type="entry name" value="FAD_aromatic-hydroxylase"/>
</dbReference>
<dbReference type="Pfam" id="PF01494">
    <property type="entry name" value="FAD_binding_3"/>
    <property type="match status" value="1"/>
</dbReference>
<feature type="transmembrane region" description="Helical" evidence="4">
    <location>
        <begin position="7"/>
        <end position="24"/>
    </location>
</feature>
<dbReference type="Gene3D" id="3.50.50.60">
    <property type="entry name" value="FAD/NAD(P)-binding domain"/>
    <property type="match status" value="1"/>
</dbReference>
<protein>
    <submittedName>
        <fullName evidence="6">Related to salicylate 1-monooxygenase</fullName>
    </submittedName>
</protein>
<accession>A0A1E1M4I9</accession>
<keyword evidence="3" id="KW-0560">Oxidoreductase</keyword>
<dbReference type="EMBL" id="FJVC01000134">
    <property type="protein sequence ID" value="CZT43505.1"/>
    <property type="molecule type" value="Genomic_DNA"/>
</dbReference>
<dbReference type="SUPFAM" id="SSF51905">
    <property type="entry name" value="FAD/NAD(P)-binding domain"/>
    <property type="match status" value="1"/>
</dbReference>
<gene>
    <name evidence="6" type="ORF">RSE6_03555</name>
</gene>
<dbReference type="Proteomes" id="UP000177625">
    <property type="component" value="Unassembled WGS sequence"/>
</dbReference>
<keyword evidence="2" id="KW-0274">FAD</keyword>
<keyword evidence="4" id="KW-0472">Membrane</keyword>
<dbReference type="GO" id="GO:0004497">
    <property type="term" value="F:monooxygenase activity"/>
    <property type="evidence" value="ECO:0007669"/>
    <property type="project" value="UniProtKB-KW"/>
</dbReference>
<name>A0A1E1M4I9_RHYSE</name>
<keyword evidence="4" id="KW-1133">Transmembrane helix</keyword>
<keyword evidence="6" id="KW-0503">Monooxygenase</keyword>
<dbReference type="PANTHER" id="PTHR46865:SF2">
    <property type="entry name" value="MONOOXYGENASE"/>
    <property type="match status" value="1"/>
</dbReference>
<sequence length="418" mass="46319">MSNHLNILISGSGIAGSVFAFWLLRAYPNASITIVERDPALRLTGASVDIRSSAVDIIKWMGVEEEIRRKTTKEEGMQFVDINGKEIATFRATGRTDIQSFTSEFEIFRGELAQILIAPVLDRVKVIFGETVEEFEEVDDGINVTFAKNKEVTKYDLLVAADGLGSRIRGKILNTKPSEQIHDEGVHVAYFTVNSDLLKGELLAKGVSVKGGRAVIIRPDPHPEGKTRAMFMNVTWKSNFEMKKRLNIALREGNEAYMKLMEELYADVGWLTPEILRGMRQSDDFYCSLFAQIRSPKLHQGRVVLLGDAGYATPGFGTSLAIIGSYVLAGELLSKGGDVQKALEGYSGLMKPFVKASHGDDIAMQLCNPQTEWGIWTRNSILKTATLLRLDRIAISAAAWLGFTEKKAPLPNYPWPSK</sequence>
<dbReference type="GO" id="GO:0071949">
    <property type="term" value="F:FAD binding"/>
    <property type="evidence" value="ECO:0007669"/>
    <property type="project" value="InterPro"/>
</dbReference>
<evidence type="ECO:0000256" key="4">
    <source>
        <dbReference type="SAM" id="Phobius"/>
    </source>
</evidence>
<reference evidence="7" key="1">
    <citation type="submission" date="2016-03" db="EMBL/GenBank/DDBJ databases">
        <authorList>
            <person name="Guldener U."/>
        </authorList>
    </citation>
    <scope>NUCLEOTIDE SEQUENCE [LARGE SCALE GENOMIC DNA]</scope>
</reference>
<dbReference type="PRINTS" id="PR00420">
    <property type="entry name" value="RNGMNOXGNASE"/>
</dbReference>
<evidence type="ECO:0000259" key="5">
    <source>
        <dbReference type="Pfam" id="PF01494"/>
    </source>
</evidence>
<keyword evidence="7" id="KW-1185">Reference proteome</keyword>
<evidence type="ECO:0000256" key="1">
    <source>
        <dbReference type="ARBA" id="ARBA00022630"/>
    </source>
</evidence>
<dbReference type="Gene3D" id="3.30.9.30">
    <property type="match status" value="1"/>
</dbReference>
<keyword evidence="4" id="KW-0812">Transmembrane</keyword>
<evidence type="ECO:0000256" key="2">
    <source>
        <dbReference type="ARBA" id="ARBA00022827"/>
    </source>
</evidence>
<dbReference type="InterPro" id="IPR002938">
    <property type="entry name" value="FAD-bd"/>
</dbReference>
<keyword evidence="1" id="KW-0285">Flavoprotein</keyword>
<dbReference type="AlphaFoldDB" id="A0A1E1M4I9"/>